<feature type="disulfide bond" evidence="6">
    <location>
        <begin position="64"/>
        <end position="117"/>
    </location>
</feature>
<dbReference type="InterPro" id="IPR036444">
    <property type="entry name" value="PLipase_A2_dom_sf"/>
</dbReference>
<comment type="cofactor">
    <cofactor evidence="5">
        <name>Ca(2+)</name>
        <dbReference type="ChEBI" id="CHEBI:29108"/>
    </cofactor>
    <text evidence="5">Binds 1 Ca(2+) ion per subunit.</text>
</comment>
<evidence type="ECO:0000256" key="8">
    <source>
        <dbReference type="RuleBase" id="RU361236"/>
    </source>
</evidence>
<dbReference type="GO" id="GO:0005576">
    <property type="term" value="C:extracellular region"/>
    <property type="evidence" value="ECO:0007669"/>
    <property type="project" value="UniProtKB-SubCell"/>
</dbReference>
<comment type="catalytic activity">
    <reaction evidence="8">
        <text>a 1,2-diacyl-sn-glycero-3-phosphocholine + H2O = a 1-acyl-sn-glycero-3-phosphocholine + a fatty acid + H(+)</text>
        <dbReference type="Rhea" id="RHEA:15801"/>
        <dbReference type="ChEBI" id="CHEBI:15377"/>
        <dbReference type="ChEBI" id="CHEBI:15378"/>
        <dbReference type="ChEBI" id="CHEBI:28868"/>
        <dbReference type="ChEBI" id="CHEBI:57643"/>
        <dbReference type="ChEBI" id="CHEBI:58168"/>
        <dbReference type="EC" id="3.1.1.4"/>
    </reaction>
</comment>
<evidence type="ECO:0000256" key="7">
    <source>
        <dbReference type="RuleBase" id="RU003654"/>
    </source>
</evidence>
<dbReference type="CDD" id="cd00125">
    <property type="entry name" value="PLA2c"/>
    <property type="match status" value="1"/>
</dbReference>
<evidence type="ECO:0000313" key="10">
    <source>
        <dbReference type="Ensembl" id="ENSVKKP00000026530.1"/>
    </source>
</evidence>
<dbReference type="InterPro" id="IPR016090">
    <property type="entry name" value="PLA2-like_dom"/>
</dbReference>
<evidence type="ECO:0000256" key="2">
    <source>
        <dbReference type="ARBA" id="ARBA00022525"/>
    </source>
</evidence>
<keyword evidence="11" id="KW-1185">Reference proteome</keyword>
<dbReference type="InterPro" id="IPR001211">
    <property type="entry name" value="PLA2"/>
</dbReference>
<reference evidence="10" key="2">
    <citation type="submission" date="2025-09" db="UniProtKB">
        <authorList>
            <consortium name="Ensembl"/>
        </authorList>
    </citation>
    <scope>IDENTIFICATION</scope>
</reference>
<keyword evidence="5 8" id="KW-0106">Calcium</keyword>
<evidence type="ECO:0000256" key="1">
    <source>
        <dbReference type="ARBA" id="ARBA00004613"/>
    </source>
</evidence>
<reference evidence="10" key="1">
    <citation type="submission" date="2025-08" db="UniProtKB">
        <authorList>
            <consortium name="Ensembl"/>
        </authorList>
    </citation>
    <scope>IDENTIFICATION</scope>
</reference>
<dbReference type="GO" id="GO:0016042">
    <property type="term" value="P:lipid catabolic process"/>
    <property type="evidence" value="ECO:0007669"/>
    <property type="project" value="InterPro"/>
</dbReference>
<dbReference type="GO" id="GO:0047498">
    <property type="term" value="F:calcium-dependent phospholipase A2 activity"/>
    <property type="evidence" value="ECO:0007669"/>
    <property type="project" value="TreeGrafter"/>
</dbReference>
<protein>
    <recommendedName>
        <fullName evidence="8">Phospholipase A2</fullName>
        <ecNumber evidence="8">3.1.1.4</ecNumber>
    </recommendedName>
</protein>
<dbReference type="PANTHER" id="PTHR11716:SF4">
    <property type="entry name" value="GROUP 10 SECRETORY PHOSPHOLIPASE A2"/>
    <property type="match status" value="1"/>
</dbReference>
<dbReference type="PROSITE" id="PS00118">
    <property type="entry name" value="PA2_HIS"/>
    <property type="match status" value="1"/>
</dbReference>
<keyword evidence="5" id="KW-0479">Metal-binding</keyword>
<sequence length="150" mass="17367">GVVHSCKIFLHLLTSTHSLHKRGLLELSGAIKCGTSRFPLMYLTYGCYCGPGGRGWPRDETDWCCHRHDCCYGFLLNYSTVMLYSTLIFRPVFSFSDTMLDRCQQIICQCDREAAKCWRSAHFNQYYIFWPNFLCGHIYPVCAYKSKKGC</sequence>
<dbReference type="PRINTS" id="PR00389">
    <property type="entry name" value="PHPHLIPASEA2"/>
</dbReference>
<keyword evidence="8" id="KW-0378">Hydrolase</keyword>
<dbReference type="GO" id="GO:0006644">
    <property type="term" value="P:phospholipid metabolic process"/>
    <property type="evidence" value="ECO:0007669"/>
    <property type="project" value="InterPro"/>
</dbReference>
<dbReference type="InterPro" id="IPR033112">
    <property type="entry name" value="PLA2_Asp_AS"/>
</dbReference>
<dbReference type="Gene3D" id="1.20.90.10">
    <property type="entry name" value="Phospholipase A2 domain"/>
    <property type="match status" value="1"/>
</dbReference>
<dbReference type="GO" id="GO:0005543">
    <property type="term" value="F:phospholipid binding"/>
    <property type="evidence" value="ECO:0007669"/>
    <property type="project" value="TreeGrafter"/>
</dbReference>
<name>A0A8D2LRL0_VARKO</name>
<dbReference type="SMART" id="SM00085">
    <property type="entry name" value="PA2c"/>
    <property type="match status" value="1"/>
</dbReference>
<dbReference type="AlphaFoldDB" id="A0A8D2LRL0"/>
<comment type="subcellular location">
    <subcellularLocation>
        <location evidence="1 8">Secreted</location>
    </subcellularLocation>
</comment>
<keyword evidence="8" id="KW-0443">Lipid metabolism</keyword>
<dbReference type="Pfam" id="PF00068">
    <property type="entry name" value="Phospholip_A2_1"/>
    <property type="match status" value="1"/>
</dbReference>
<evidence type="ECO:0000256" key="3">
    <source>
        <dbReference type="ARBA" id="ARBA00023157"/>
    </source>
</evidence>
<evidence type="ECO:0000256" key="4">
    <source>
        <dbReference type="PIRSR" id="PIRSR601211-1"/>
    </source>
</evidence>
<dbReference type="PROSITE" id="PS00119">
    <property type="entry name" value="PA2_ASP"/>
    <property type="match status" value="1"/>
</dbReference>
<keyword evidence="2 8" id="KW-0964">Secreted</keyword>
<feature type="binding site" evidence="5">
    <location>
        <position position="48"/>
    </location>
    <ligand>
        <name>Ca(2+)</name>
        <dbReference type="ChEBI" id="CHEBI:29108"/>
    </ligand>
</feature>
<feature type="binding site" evidence="5">
    <location>
        <position position="52"/>
    </location>
    <ligand>
        <name>Ca(2+)</name>
        <dbReference type="ChEBI" id="CHEBI:29108"/>
    </ligand>
</feature>
<evidence type="ECO:0000313" key="11">
    <source>
        <dbReference type="Proteomes" id="UP000694545"/>
    </source>
</evidence>
<feature type="disulfide bond" evidence="6">
    <location>
        <begin position="71"/>
        <end position="110"/>
    </location>
</feature>
<feature type="active site" evidence="4">
    <location>
        <position position="111"/>
    </location>
</feature>
<feature type="domain" description="Phospholipase A2-like central" evidence="9">
    <location>
        <begin position="23"/>
        <end position="136"/>
    </location>
</feature>
<feature type="disulfide bond" evidence="6">
    <location>
        <begin position="49"/>
        <end position="65"/>
    </location>
</feature>
<evidence type="ECO:0000259" key="9">
    <source>
        <dbReference type="SMART" id="SM00085"/>
    </source>
</evidence>
<feature type="active site" evidence="4">
    <location>
        <position position="68"/>
    </location>
</feature>
<dbReference type="GO" id="GO:0050482">
    <property type="term" value="P:arachidonate secretion"/>
    <property type="evidence" value="ECO:0007669"/>
    <property type="project" value="InterPro"/>
</dbReference>
<dbReference type="Proteomes" id="UP000694545">
    <property type="component" value="Unplaced"/>
</dbReference>
<feature type="binding site" evidence="5">
    <location>
        <position position="50"/>
    </location>
    <ligand>
        <name>Ca(2+)</name>
        <dbReference type="ChEBI" id="CHEBI:29108"/>
    </ligand>
</feature>
<feature type="binding site" evidence="5">
    <location>
        <position position="69"/>
    </location>
    <ligand>
        <name>Ca(2+)</name>
        <dbReference type="ChEBI" id="CHEBI:29108"/>
    </ligand>
</feature>
<dbReference type="PANTHER" id="PTHR11716">
    <property type="entry name" value="PHOSPHOLIPASE A2 FAMILY MEMBER"/>
    <property type="match status" value="1"/>
</dbReference>
<dbReference type="SUPFAM" id="SSF48619">
    <property type="entry name" value="Phospholipase A2, PLA2"/>
    <property type="match status" value="1"/>
</dbReference>
<evidence type="ECO:0000256" key="5">
    <source>
        <dbReference type="PIRSR" id="PIRSR601211-2"/>
    </source>
</evidence>
<evidence type="ECO:0000256" key="6">
    <source>
        <dbReference type="PIRSR" id="PIRSR601211-3"/>
    </source>
</evidence>
<comment type="similarity">
    <text evidence="7">Belongs to the phospholipase A2 family.</text>
</comment>
<dbReference type="GO" id="GO:0005509">
    <property type="term" value="F:calcium ion binding"/>
    <property type="evidence" value="ECO:0007669"/>
    <property type="project" value="InterPro"/>
</dbReference>
<dbReference type="EC" id="3.1.1.4" evidence="8"/>
<organism evidence="10 11">
    <name type="scientific">Varanus komodoensis</name>
    <name type="common">Komodo dragon</name>
    <dbReference type="NCBI Taxonomy" id="61221"/>
    <lineage>
        <taxon>Eukaryota</taxon>
        <taxon>Metazoa</taxon>
        <taxon>Chordata</taxon>
        <taxon>Craniata</taxon>
        <taxon>Vertebrata</taxon>
        <taxon>Euteleostomi</taxon>
        <taxon>Lepidosauria</taxon>
        <taxon>Squamata</taxon>
        <taxon>Bifurcata</taxon>
        <taxon>Unidentata</taxon>
        <taxon>Episquamata</taxon>
        <taxon>Toxicofera</taxon>
        <taxon>Anguimorpha</taxon>
        <taxon>Paleoanguimorpha</taxon>
        <taxon>Varanoidea</taxon>
        <taxon>Varanidae</taxon>
        <taxon>Varanus</taxon>
    </lineage>
</organism>
<keyword evidence="3 6" id="KW-1015">Disulfide bond</keyword>
<dbReference type="InterPro" id="IPR033113">
    <property type="entry name" value="PLA2_histidine"/>
</dbReference>
<proteinExistence type="inferred from homology"/>
<accession>A0A8D2LRL0</accession>
<dbReference type="Ensembl" id="ENSVKKT00000027179.1">
    <property type="protein sequence ID" value="ENSVKKP00000026530.1"/>
    <property type="gene ID" value="ENSVKKG00000017303.1"/>
</dbReference>
<feature type="disulfide bond" evidence="6">
    <location>
        <begin position="47"/>
        <end position="135"/>
    </location>
</feature>